<evidence type="ECO:0000313" key="2">
    <source>
        <dbReference type="EMBL" id="CAH1210319.1"/>
    </source>
</evidence>
<dbReference type="Proteomes" id="UP000838686">
    <property type="component" value="Unassembled WGS sequence"/>
</dbReference>
<evidence type="ECO:0008006" key="4">
    <source>
        <dbReference type="Google" id="ProtNLM"/>
    </source>
</evidence>
<organism evidence="2 3">
    <name type="scientific">Paenibacillus plantiphilus</name>
    <dbReference type="NCBI Taxonomy" id="2905650"/>
    <lineage>
        <taxon>Bacteria</taxon>
        <taxon>Bacillati</taxon>
        <taxon>Bacillota</taxon>
        <taxon>Bacilli</taxon>
        <taxon>Bacillales</taxon>
        <taxon>Paenibacillaceae</taxon>
        <taxon>Paenibacillus</taxon>
    </lineage>
</organism>
<keyword evidence="1" id="KW-0732">Signal</keyword>
<keyword evidence="3" id="KW-1185">Reference proteome</keyword>
<protein>
    <recommendedName>
        <fullName evidence="4">Lipoprotein</fullName>
    </recommendedName>
</protein>
<sequence length="361" mass="41476">MKLIIAVALAASLLTSCSQTDETDNRDQNYFHIMQLIDQGQLKQAQPKLIELPDDYKESRILKIYVDTKLAFEAAASANYANYAPTLTLFKALPSNYEGTYQDLISQLYIDLQATIGELELQQIAAYVKERKFLEAKNVINSSIFEDAAYPIISQYLEIAGYKPDYANRIKINKALFVNIPEDYKGVFSKEINELRQKAIDYIVQTIKDKKYIKVREDTIIIGASKDITNPTYNALQNYAAAKYFEEEQSEEAIILSIARIEANYDGPFAAEIKSIQKKYRSDVNKIREQENRFRNMEIIKKDDPQIGMTAQEVENSTWGAPDRIHTTESKYGTREQWAYDNRGYIYFEDGVVSTIRSRTK</sequence>
<gene>
    <name evidence="2" type="ORF">PAECIP111893_03198</name>
</gene>
<reference evidence="2" key="1">
    <citation type="submission" date="2022-01" db="EMBL/GenBank/DDBJ databases">
        <authorList>
            <person name="Criscuolo A."/>
        </authorList>
    </citation>
    <scope>NUCLEOTIDE SEQUENCE</scope>
    <source>
        <strain evidence="2">CIP111893</strain>
    </source>
</reference>
<dbReference type="PROSITE" id="PS51257">
    <property type="entry name" value="PROKAR_LIPOPROTEIN"/>
    <property type="match status" value="1"/>
</dbReference>
<evidence type="ECO:0000256" key="1">
    <source>
        <dbReference type="SAM" id="SignalP"/>
    </source>
</evidence>
<feature type="signal peptide" evidence="1">
    <location>
        <begin position="1"/>
        <end position="20"/>
    </location>
</feature>
<name>A0ABN8GJ33_9BACL</name>
<dbReference type="RefSeq" id="WP_236343544.1">
    <property type="nucleotide sequence ID" value="NZ_CAKMMF010000017.1"/>
</dbReference>
<accession>A0ABN8GJ33</accession>
<comment type="caution">
    <text evidence="2">The sequence shown here is derived from an EMBL/GenBank/DDBJ whole genome shotgun (WGS) entry which is preliminary data.</text>
</comment>
<dbReference type="EMBL" id="CAKMMF010000017">
    <property type="protein sequence ID" value="CAH1210319.1"/>
    <property type="molecule type" value="Genomic_DNA"/>
</dbReference>
<proteinExistence type="predicted"/>
<evidence type="ECO:0000313" key="3">
    <source>
        <dbReference type="Proteomes" id="UP000838686"/>
    </source>
</evidence>
<feature type="chain" id="PRO_5046459035" description="Lipoprotein" evidence="1">
    <location>
        <begin position="21"/>
        <end position="361"/>
    </location>
</feature>